<gene>
    <name evidence="4" type="ORF">CEE36_08130</name>
</gene>
<dbReference type="SUPFAM" id="SSF55469">
    <property type="entry name" value="FMN-dependent nitroreductase-like"/>
    <property type="match status" value="1"/>
</dbReference>
<dbReference type="PANTHER" id="PTHR43673:SF10">
    <property type="entry name" value="NADH DEHYDROGENASE_NAD(P)H NITROREDUCTASE XCC3605-RELATED"/>
    <property type="match status" value="1"/>
</dbReference>
<evidence type="ECO:0000256" key="2">
    <source>
        <dbReference type="ARBA" id="ARBA00023002"/>
    </source>
</evidence>
<evidence type="ECO:0000256" key="1">
    <source>
        <dbReference type="ARBA" id="ARBA00007118"/>
    </source>
</evidence>
<reference evidence="4 5" key="1">
    <citation type="submission" date="2017-06" db="EMBL/GenBank/DDBJ databases">
        <title>Novel microbial phyla capable of carbon fixation and sulfur reduction in deep-sea sediments.</title>
        <authorList>
            <person name="Huang J."/>
            <person name="Baker B."/>
            <person name="Wang Y."/>
        </authorList>
    </citation>
    <scope>NUCLEOTIDE SEQUENCE [LARGE SCALE GENOMIC DNA]</scope>
    <source>
        <strain evidence="4">B3_TA06</strain>
    </source>
</reference>
<dbReference type="Proteomes" id="UP000317778">
    <property type="component" value="Unassembled WGS sequence"/>
</dbReference>
<dbReference type="Pfam" id="PF00881">
    <property type="entry name" value="Nitroreductase"/>
    <property type="match status" value="2"/>
</dbReference>
<evidence type="ECO:0000313" key="4">
    <source>
        <dbReference type="EMBL" id="TKJ41411.1"/>
    </source>
</evidence>
<accession>A0A532V2G6</accession>
<organism evidence="4 5">
    <name type="scientific">candidate division TA06 bacterium B3_TA06</name>
    <dbReference type="NCBI Taxonomy" id="2012487"/>
    <lineage>
        <taxon>Bacteria</taxon>
        <taxon>Bacteria division TA06</taxon>
    </lineage>
</organism>
<proteinExistence type="inferred from homology"/>
<evidence type="ECO:0000259" key="3">
    <source>
        <dbReference type="Pfam" id="PF00881"/>
    </source>
</evidence>
<comment type="caution">
    <text evidence="4">The sequence shown here is derived from an EMBL/GenBank/DDBJ whole genome shotgun (WGS) entry which is preliminary data.</text>
</comment>
<dbReference type="PANTHER" id="PTHR43673">
    <property type="entry name" value="NAD(P)H NITROREDUCTASE YDGI-RELATED"/>
    <property type="match status" value="1"/>
</dbReference>
<dbReference type="GO" id="GO:0016491">
    <property type="term" value="F:oxidoreductase activity"/>
    <property type="evidence" value="ECO:0007669"/>
    <property type="project" value="UniProtKB-KW"/>
</dbReference>
<name>A0A532V2G6_UNCT6</name>
<feature type="domain" description="Nitroreductase" evidence="3">
    <location>
        <begin position="77"/>
        <end position="159"/>
    </location>
</feature>
<dbReference type="InterPro" id="IPR029479">
    <property type="entry name" value="Nitroreductase"/>
</dbReference>
<evidence type="ECO:0000313" key="5">
    <source>
        <dbReference type="Proteomes" id="UP000317778"/>
    </source>
</evidence>
<keyword evidence="2" id="KW-0560">Oxidoreductase</keyword>
<feature type="domain" description="Nitroreductase" evidence="3">
    <location>
        <begin position="12"/>
        <end position="66"/>
    </location>
</feature>
<dbReference type="Gene3D" id="3.40.109.10">
    <property type="entry name" value="NADH Oxidase"/>
    <property type="match status" value="1"/>
</dbReference>
<protein>
    <submittedName>
        <fullName evidence="4">Nitroreductase</fullName>
    </submittedName>
</protein>
<dbReference type="AlphaFoldDB" id="A0A532V2G6"/>
<comment type="similarity">
    <text evidence="1">Belongs to the nitroreductase family.</text>
</comment>
<dbReference type="EMBL" id="NJBO01000013">
    <property type="protein sequence ID" value="TKJ41411.1"/>
    <property type="molecule type" value="Genomic_DNA"/>
</dbReference>
<dbReference type="InterPro" id="IPR000415">
    <property type="entry name" value="Nitroreductase-like"/>
</dbReference>
<sequence>MDRWNTFFEIVSRRRSIRRYEDRPVEEEKIRKMLESLRLAPSSSNSQPWHVVVVRDKEVISALSKAAPLGSRFVISWMSGAPLVFVLTVRRKLTHRVAHVFGHSNLWLDAGIAGEHLVLAAHALGLGTCWIGWFNEKKVRELVDIPRSYEVVALIPCGYPAEEPEPRTRKNLNQIYSIERFGTSEGMDEIS</sequence>